<protein>
    <submittedName>
        <fullName evidence="1">Uncharacterized protein</fullName>
    </submittedName>
</protein>
<evidence type="ECO:0000313" key="1">
    <source>
        <dbReference type="EMBL" id="JAI08293.1"/>
    </source>
</evidence>
<dbReference type="EMBL" id="GBXM01000285">
    <property type="protein sequence ID" value="JAI08293.1"/>
    <property type="molecule type" value="Transcribed_RNA"/>
</dbReference>
<reference evidence="1" key="1">
    <citation type="submission" date="2014-11" db="EMBL/GenBank/DDBJ databases">
        <authorList>
            <person name="Amaro Gonzalez C."/>
        </authorList>
    </citation>
    <scope>NUCLEOTIDE SEQUENCE</scope>
</reference>
<dbReference type="AlphaFoldDB" id="A0A0E9XZZ0"/>
<accession>A0A0E9XZZ0</accession>
<proteinExistence type="predicted"/>
<sequence length="25" mass="2997">MVFSEFVFNEMIIYRKIFTVLLKAG</sequence>
<organism evidence="1">
    <name type="scientific">Anguilla anguilla</name>
    <name type="common">European freshwater eel</name>
    <name type="synonym">Muraena anguilla</name>
    <dbReference type="NCBI Taxonomy" id="7936"/>
    <lineage>
        <taxon>Eukaryota</taxon>
        <taxon>Metazoa</taxon>
        <taxon>Chordata</taxon>
        <taxon>Craniata</taxon>
        <taxon>Vertebrata</taxon>
        <taxon>Euteleostomi</taxon>
        <taxon>Actinopterygii</taxon>
        <taxon>Neopterygii</taxon>
        <taxon>Teleostei</taxon>
        <taxon>Anguilliformes</taxon>
        <taxon>Anguillidae</taxon>
        <taxon>Anguilla</taxon>
    </lineage>
</organism>
<name>A0A0E9XZZ0_ANGAN</name>
<reference evidence="1" key="2">
    <citation type="journal article" date="2015" name="Fish Shellfish Immunol.">
        <title>Early steps in the European eel (Anguilla anguilla)-Vibrio vulnificus interaction in the gills: Role of the RtxA13 toxin.</title>
        <authorList>
            <person name="Callol A."/>
            <person name="Pajuelo D."/>
            <person name="Ebbesson L."/>
            <person name="Teles M."/>
            <person name="MacKenzie S."/>
            <person name="Amaro C."/>
        </authorList>
    </citation>
    <scope>NUCLEOTIDE SEQUENCE</scope>
</reference>